<evidence type="ECO:0000313" key="13">
    <source>
        <dbReference type="EMBL" id="KAF2965060.1"/>
    </source>
</evidence>
<keyword evidence="14" id="KW-1185">Reference proteome</keyword>
<name>A0A7C8IJI9_9PEZI</name>
<keyword evidence="7" id="KW-1133">Transmembrane helix</keyword>
<dbReference type="GO" id="GO:0005743">
    <property type="term" value="C:mitochondrial inner membrane"/>
    <property type="evidence" value="ECO:0007669"/>
    <property type="project" value="UniProtKB-SubCell"/>
</dbReference>
<organism evidence="13 14">
    <name type="scientific">Xylaria multiplex</name>
    <dbReference type="NCBI Taxonomy" id="323545"/>
    <lineage>
        <taxon>Eukaryota</taxon>
        <taxon>Fungi</taxon>
        <taxon>Dikarya</taxon>
        <taxon>Ascomycota</taxon>
        <taxon>Pezizomycotina</taxon>
        <taxon>Sordariomycetes</taxon>
        <taxon>Xylariomycetidae</taxon>
        <taxon>Xylariales</taxon>
        <taxon>Xylariaceae</taxon>
        <taxon>Xylaria</taxon>
    </lineage>
</organism>
<comment type="subcellular location">
    <subcellularLocation>
        <location evidence="1">Mitochondrion inner membrane</location>
        <topology evidence="1">Single-pass membrane protein</topology>
    </subcellularLocation>
</comment>
<gene>
    <name evidence="13" type="ORF">GQX73_g8520</name>
</gene>
<keyword evidence="9" id="KW-0496">Mitochondrion</keyword>
<evidence type="ECO:0000256" key="4">
    <source>
        <dbReference type="ARBA" id="ARBA00022692"/>
    </source>
</evidence>
<dbReference type="PANTHER" id="PTHR10707:SF10">
    <property type="entry name" value="CYTOCHROME C OXIDASE SUBUNIT 4"/>
    <property type="match status" value="1"/>
</dbReference>
<keyword evidence="5" id="KW-0999">Mitochondrion inner membrane</keyword>
<dbReference type="InterPro" id="IPR004203">
    <property type="entry name" value="Cyt_c_oxidase_su4_fam"/>
</dbReference>
<dbReference type="Proteomes" id="UP000481858">
    <property type="component" value="Unassembled WGS sequence"/>
</dbReference>
<dbReference type="InParanoid" id="A0A7C8IJI9"/>
<proteinExistence type="inferred from homology"/>
<comment type="pathway">
    <text evidence="2">Energy metabolism; oxidative phosphorylation.</text>
</comment>
<dbReference type="GO" id="GO:0016491">
    <property type="term" value="F:oxidoreductase activity"/>
    <property type="evidence" value="ECO:0007669"/>
    <property type="project" value="UniProtKB-KW"/>
</dbReference>
<evidence type="ECO:0000313" key="14">
    <source>
        <dbReference type="Proteomes" id="UP000481858"/>
    </source>
</evidence>
<keyword evidence="4" id="KW-0812">Transmembrane</keyword>
<dbReference type="FunFam" id="1.10.442.10:FF:000002">
    <property type="entry name" value="Cytochrome c oxidase subunit V"/>
    <property type="match status" value="1"/>
</dbReference>
<dbReference type="Gene3D" id="1.10.442.10">
    <property type="entry name" value="Cytochrome c oxidase subunit IV"/>
    <property type="match status" value="1"/>
</dbReference>
<evidence type="ECO:0000256" key="2">
    <source>
        <dbReference type="ARBA" id="ARBA00004673"/>
    </source>
</evidence>
<dbReference type="PANTHER" id="PTHR10707">
    <property type="entry name" value="CYTOCHROME C OXIDASE SUBUNIT IV"/>
    <property type="match status" value="1"/>
</dbReference>
<dbReference type="GO" id="GO:0006123">
    <property type="term" value="P:mitochondrial electron transport, cytochrome c to oxygen"/>
    <property type="evidence" value="ECO:0007669"/>
    <property type="project" value="InterPro"/>
</dbReference>
<dbReference type="InterPro" id="IPR036639">
    <property type="entry name" value="Cyt_c_oxidase_su4_sf"/>
</dbReference>
<dbReference type="AlphaFoldDB" id="A0A7C8IJI9"/>
<evidence type="ECO:0000256" key="11">
    <source>
        <dbReference type="ARBA" id="ARBA00081365"/>
    </source>
</evidence>
<evidence type="ECO:0000256" key="12">
    <source>
        <dbReference type="SAM" id="MobiDB-lite"/>
    </source>
</evidence>
<evidence type="ECO:0000256" key="8">
    <source>
        <dbReference type="ARBA" id="ARBA00023002"/>
    </source>
</evidence>
<evidence type="ECO:0000256" key="3">
    <source>
        <dbReference type="ARBA" id="ARBA00008135"/>
    </source>
</evidence>
<dbReference type="Pfam" id="PF02936">
    <property type="entry name" value="COX4"/>
    <property type="match status" value="1"/>
</dbReference>
<keyword evidence="10" id="KW-0472">Membrane</keyword>
<accession>A0A7C8IJI9</accession>
<feature type="region of interest" description="Disordered" evidence="12">
    <location>
        <begin position="276"/>
        <end position="305"/>
    </location>
</feature>
<evidence type="ECO:0000256" key="6">
    <source>
        <dbReference type="ARBA" id="ARBA00022946"/>
    </source>
</evidence>
<evidence type="ECO:0000256" key="7">
    <source>
        <dbReference type="ARBA" id="ARBA00022989"/>
    </source>
</evidence>
<evidence type="ECO:0000256" key="9">
    <source>
        <dbReference type="ARBA" id="ARBA00023128"/>
    </source>
</evidence>
<dbReference type="OrthoDB" id="186013at2759"/>
<dbReference type="EMBL" id="WUBL01000127">
    <property type="protein sequence ID" value="KAF2965060.1"/>
    <property type="molecule type" value="Genomic_DNA"/>
</dbReference>
<evidence type="ECO:0000256" key="1">
    <source>
        <dbReference type="ARBA" id="ARBA00004434"/>
    </source>
</evidence>
<reference evidence="13 14" key="1">
    <citation type="submission" date="2019-12" db="EMBL/GenBank/DDBJ databases">
        <title>Draft genome sequence of the ascomycete Xylaria multiplex DSM 110363.</title>
        <authorList>
            <person name="Buettner E."/>
            <person name="Kellner H."/>
        </authorList>
    </citation>
    <scope>NUCLEOTIDE SEQUENCE [LARGE SCALE GENOMIC DNA]</scope>
    <source>
        <strain evidence="13 14">DSM 110363</strain>
    </source>
</reference>
<keyword evidence="8" id="KW-0560">Oxidoreductase</keyword>
<protein>
    <recommendedName>
        <fullName evidence="11">Cytochrome c oxidase polypeptide V</fullName>
    </recommendedName>
</protein>
<dbReference type="CDD" id="cd00922">
    <property type="entry name" value="Cyt_c_Oxidase_IV"/>
    <property type="match status" value="1"/>
</dbReference>
<keyword evidence="6" id="KW-0809">Transit peptide</keyword>
<evidence type="ECO:0000256" key="10">
    <source>
        <dbReference type="ARBA" id="ARBA00023136"/>
    </source>
</evidence>
<dbReference type="GO" id="GO:0045277">
    <property type="term" value="C:respiratory chain complex IV"/>
    <property type="evidence" value="ECO:0007669"/>
    <property type="project" value="InterPro"/>
</dbReference>
<feature type="compositionally biased region" description="Polar residues" evidence="12">
    <location>
        <begin position="287"/>
        <end position="305"/>
    </location>
</feature>
<comment type="caution">
    <text evidence="13">The sequence shown here is derived from an EMBL/GenBank/DDBJ whole genome shotgun (WGS) entry which is preliminary data.</text>
</comment>
<sequence length="305" mass="33300">MSLFARNYVPLGLAIVFGIANVDPSSSTLVRTFTDASSRELWRFSANQTRSIYKVDPSYDQTTGPLCFAASGICEKRLSQFDYTTTIHPPKPRLTSPPSAGPFHTSQLLTAVSIGPISTPFRRPSVTSSASIMMRTSASSLLRAGIRASSMRTSTVVVPRAAASTHAISNPTLANIEKRWEGMPPTEQAELWMALRDRMKENWAELTLQEKKAAYWIAFGAHGPRAQPPADEGRKVALYTAMGVLLSLAIFTTLRAFAGPAPSTVNREYEEASNEFLKNQRAEPFTGISSEGYTGKGQIQSPPKH</sequence>
<dbReference type="SUPFAM" id="SSF81406">
    <property type="entry name" value="Mitochondrial cytochrome c oxidase subunit IV"/>
    <property type="match status" value="1"/>
</dbReference>
<comment type="similarity">
    <text evidence="3">Belongs to the cytochrome c oxidase IV family.</text>
</comment>
<evidence type="ECO:0000256" key="5">
    <source>
        <dbReference type="ARBA" id="ARBA00022792"/>
    </source>
</evidence>